<dbReference type="PIRSF" id="PIRSF004553">
    <property type="entry name" value="CHP00095"/>
    <property type="match status" value="1"/>
</dbReference>
<gene>
    <name evidence="9" type="primary">yhhF</name>
    <name evidence="9" type="ORF">TGUWTKB_2340</name>
</gene>
<evidence type="ECO:0000256" key="3">
    <source>
        <dbReference type="ARBA" id="ARBA00012141"/>
    </source>
</evidence>
<dbReference type="InterPro" id="IPR029063">
    <property type="entry name" value="SAM-dependent_MTases_sf"/>
</dbReference>
<dbReference type="Pfam" id="PF03602">
    <property type="entry name" value="Cons_hypoth95"/>
    <property type="match status" value="1"/>
</dbReference>
<dbReference type="EMBL" id="AP014521">
    <property type="protein sequence ID" value="BAP58478.1"/>
    <property type="molecule type" value="Genomic_DNA"/>
</dbReference>
<dbReference type="Proteomes" id="UP000031627">
    <property type="component" value="Chromosome"/>
</dbReference>
<dbReference type="EC" id="2.1.1.171" evidence="3 8"/>
<comment type="catalytic activity">
    <reaction evidence="7 8">
        <text>guanosine(966) in 16S rRNA + S-adenosyl-L-methionine = N(2)-methylguanosine(966) in 16S rRNA + S-adenosyl-L-homocysteine + H(+)</text>
        <dbReference type="Rhea" id="RHEA:23548"/>
        <dbReference type="Rhea" id="RHEA-COMP:10211"/>
        <dbReference type="Rhea" id="RHEA-COMP:10212"/>
        <dbReference type="ChEBI" id="CHEBI:15378"/>
        <dbReference type="ChEBI" id="CHEBI:57856"/>
        <dbReference type="ChEBI" id="CHEBI:59789"/>
        <dbReference type="ChEBI" id="CHEBI:74269"/>
        <dbReference type="ChEBI" id="CHEBI:74481"/>
        <dbReference type="EC" id="2.1.1.171"/>
    </reaction>
</comment>
<dbReference type="CDD" id="cd02440">
    <property type="entry name" value="AdoMet_MTases"/>
    <property type="match status" value="1"/>
</dbReference>
<dbReference type="GO" id="GO:0003676">
    <property type="term" value="F:nucleic acid binding"/>
    <property type="evidence" value="ECO:0007669"/>
    <property type="project" value="InterPro"/>
</dbReference>
<dbReference type="OrthoDB" id="9803017at2"/>
<keyword evidence="8" id="KW-0698">rRNA processing</keyword>
<dbReference type="AlphaFoldDB" id="A0A090AJ63"/>
<evidence type="ECO:0000256" key="5">
    <source>
        <dbReference type="ARBA" id="ARBA00022603"/>
    </source>
</evidence>
<reference evidence="9 10" key="2">
    <citation type="journal article" date="2014" name="Curr. Biol.">
        <title>Symbiont-Supplemented Maternal Investment Underpinning Host's Ecological Adaptation.</title>
        <authorList>
            <person name="Kaiwa N."/>
            <person name="Hosokawa T."/>
            <person name="Nikoh N."/>
            <person name="Tanahashi M."/>
            <person name="Moriyama M."/>
            <person name="Meng X.Y."/>
            <person name="Maeda T."/>
            <person name="Yamaguchi K."/>
            <person name="Shigenobu S."/>
            <person name="Ito M."/>
            <person name="Fukatsu T."/>
        </authorList>
    </citation>
    <scope>NUCLEOTIDE SEQUENCE [LARGE SCALE GENOMIC DNA]</scope>
    <source>
        <strain evidence="9 10">UwTKB</strain>
    </source>
</reference>
<proteinExistence type="inferred from homology"/>
<evidence type="ECO:0000256" key="2">
    <source>
        <dbReference type="ARBA" id="ARBA00005269"/>
    </source>
</evidence>
<dbReference type="NCBIfam" id="TIGR00095">
    <property type="entry name" value="16S rRNA (guanine(966)-N(2))-methyltransferase RsmD"/>
    <property type="match status" value="1"/>
</dbReference>
<dbReference type="Gene3D" id="3.40.50.150">
    <property type="entry name" value="Vaccinia Virus protein VP39"/>
    <property type="match status" value="1"/>
</dbReference>
<dbReference type="RefSeq" id="WP_041062725.1">
    <property type="nucleotide sequence ID" value="NZ_AP014521.1"/>
</dbReference>
<evidence type="ECO:0000256" key="7">
    <source>
        <dbReference type="ARBA" id="ARBA00048326"/>
    </source>
</evidence>
<evidence type="ECO:0000313" key="10">
    <source>
        <dbReference type="Proteomes" id="UP000031627"/>
    </source>
</evidence>
<name>A0A090AJ63_9ENTR</name>
<reference evidence="10" key="1">
    <citation type="submission" date="2013-11" db="EMBL/GenBank/DDBJ databases">
        <title>Symbiont-containing voluminous jelly as an extraordinary maternal gift for overwintering insect nymphs.</title>
        <authorList>
            <person name="Kaiwa N."/>
            <person name="Hosokawa T."/>
            <person name="Nikoh N."/>
            <person name="Meng X.Y."/>
            <person name="Tanahashi M."/>
            <person name="Moriyama M."/>
            <person name="Maeda T."/>
            <person name="Yamaguchi K."/>
            <person name="Shigenobu S."/>
            <person name="Ito M."/>
            <person name="Fukatsu T."/>
        </authorList>
    </citation>
    <scope>NUCLEOTIDE SEQUENCE [LARGE SCALE GENOMIC DNA]</scope>
    <source>
        <strain evidence="10">UwTKB</strain>
    </source>
</reference>
<sequence length="197" mass="23419">MKKNINTKKKFGKIRIIGGKWKNKKISVINNQELRPTSNRMRETLFNWLMPYIDKAFCLDCYAGTGALGLEAISRNAQHVTFLELQEKIFKILIENIKEIKAEKYIIANKTDTIYWLSNKSNYRYDIIFIDPPFLKNLLKKTIDFLEKNHWLSDKAIIYIESKKEKINEYNFNIPKNWLLQHKKSMGNVTCFLYEKI</sequence>
<dbReference type="PROSITE" id="PS00092">
    <property type="entry name" value="N6_MTASE"/>
    <property type="match status" value="1"/>
</dbReference>
<accession>A0A090AJ63</accession>
<organism evidence="9 10">
    <name type="scientific">Candidatus Tachikawaea gelatinosa</name>
    <dbReference type="NCBI Taxonomy" id="1410383"/>
    <lineage>
        <taxon>Bacteria</taxon>
        <taxon>Pseudomonadati</taxon>
        <taxon>Pseudomonadota</taxon>
        <taxon>Gammaproteobacteria</taxon>
        <taxon>Enterobacterales</taxon>
        <taxon>Enterobacteriaceae</taxon>
        <taxon>Candidatus Tachikawaea</taxon>
    </lineage>
</organism>
<dbReference type="HOGENOM" id="CLU_075826_2_2_6"/>
<evidence type="ECO:0000313" key="9">
    <source>
        <dbReference type="EMBL" id="BAP58478.1"/>
    </source>
</evidence>
<protein>
    <recommendedName>
        <fullName evidence="4 8">Ribosomal RNA small subunit methyltransferase D</fullName>
        <ecNumber evidence="3 8">2.1.1.171</ecNumber>
    </recommendedName>
</protein>
<dbReference type="PANTHER" id="PTHR43542">
    <property type="entry name" value="METHYLTRANSFERASE"/>
    <property type="match status" value="1"/>
</dbReference>
<dbReference type="STRING" id="1410383.TGUWTKB_2340"/>
<keyword evidence="6 8" id="KW-0808">Transferase</keyword>
<dbReference type="PANTHER" id="PTHR43542:SF1">
    <property type="entry name" value="METHYLTRANSFERASE"/>
    <property type="match status" value="1"/>
</dbReference>
<comment type="function">
    <text evidence="1 8">Specifically methylates the guanine in position 966 of 16S rRNA in the assembled 30S particle.</text>
</comment>
<keyword evidence="10" id="KW-1185">Reference proteome</keyword>
<evidence type="ECO:0000256" key="1">
    <source>
        <dbReference type="ARBA" id="ARBA00002649"/>
    </source>
</evidence>
<evidence type="ECO:0000256" key="6">
    <source>
        <dbReference type="ARBA" id="ARBA00022679"/>
    </source>
</evidence>
<dbReference type="KEGG" id="sbw:TGUWTKB_2340"/>
<keyword evidence="8" id="KW-0949">S-adenosyl-L-methionine</keyword>
<keyword evidence="5 8" id="KW-0489">Methyltransferase</keyword>
<evidence type="ECO:0000256" key="4">
    <source>
        <dbReference type="ARBA" id="ARBA00013682"/>
    </source>
</evidence>
<dbReference type="GO" id="GO:0052913">
    <property type="term" value="F:16S rRNA (guanine(966)-N(2))-methyltransferase activity"/>
    <property type="evidence" value="ECO:0007669"/>
    <property type="project" value="UniProtKB-EC"/>
</dbReference>
<dbReference type="InterPro" id="IPR004398">
    <property type="entry name" value="RNA_MeTrfase_RsmD"/>
</dbReference>
<comment type="similarity">
    <text evidence="2 8">Belongs to the methyltransferase superfamily. RsmD family.</text>
</comment>
<evidence type="ECO:0000256" key="8">
    <source>
        <dbReference type="PIRNR" id="PIRNR004553"/>
    </source>
</evidence>
<dbReference type="SUPFAM" id="SSF53335">
    <property type="entry name" value="S-adenosyl-L-methionine-dependent methyltransferases"/>
    <property type="match status" value="1"/>
</dbReference>
<dbReference type="InterPro" id="IPR002052">
    <property type="entry name" value="DNA_methylase_N6_adenine_CS"/>
</dbReference>